<dbReference type="InterPro" id="IPR045009">
    <property type="entry name" value="CASPL-5"/>
</dbReference>
<evidence type="ECO:0000256" key="4">
    <source>
        <dbReference type="ARBA" id="ARBA00022475"/>
    </source>
</evidence>
<comment type="caution">
    <text evidence="8">Lacks conserved residue(s) required for the propagation of feature annotation.</text>
</comment>
<keyword evidence="11" id="KW-1185">Reference proteome</keyword>
<evidence type="ECO:0000256" key="1">
    <source>
        <dbReference type="ARBA" id="ARBA00004651"/>
    </source>
</evidence>
<dbReference type="Proteomes" id="UP001358586">
    <property type="component" value="Chromosome 1"/>
</dbReference>
<keyword evidence="4 8" id="KW-1003">Cell membrane</keyword>
<comment type="caution">
    <text evidence="10">The sequence shown here is derived from an EMBL/GenBank/DDBJ whole genome shotgun (WGS) entry which is preliminary data.</text>
</comment>
<comment type="subunit">
    <text evidence="3 8">Homodimer and heterodimers.</text>
</comment>
<evidence type="ECO:0000259" key="9">
    <source>
        <dbReference type="Pfam" id="PF04535"/>
    </source>
</evidence>
<feature type="domain" description="Casparian strip membrane protein" evidence="9">
    <location>
        <begin position="9"/>
        <end position="131"/>
    </location>
</feature>
<evidence type="ECO:0000256" key="2">
    <source>
        <dbReference type="ARBA" id="ARBA00007651"/>
    </source>
</evidence>
<dbReference type="EMBL" id="JARKNE010000001">
    <property type="protein sequence ID" value="KAK5846896.1"/>
    <property type="molecule type" value="Genomic_DNA"/>
</dbReference>
<evidence type="ECO:0000256" key="8">
    <source>
        <dbReference type="RuleBase" id="RU361233"/>
    </source>
</evidence>
<name>A0ABR0R5K2_GOSAR</name>
<evidence type="ECO:0000313" key="10">
    <source>
        <dbReference type="EMBL" id="KAK5846896.1"/>
    </source>
</evidence>
<sequence>MKDVQGMPGTLDGLVLLICQFSFAVVGLCVMATTSDFPSVIAFCNLAATGLQNLWSLSFAVINIYALLVRHSLQNSRVVTLFAIGDGITSTLTFAAACASTGITVLIDNNLDNCVQHHCTQFKISTIMAFAL</sequence>
<evidence type="ECO:0000256" key="6">
    <source>
        <dbReference type="ARBA" id="ARBA00022989"/>
    </source>
</evidence>
<gene>
    <name evidence="10" type="ORF">PVK06_003197</name>
</gene>
<feature type="transmembrane region" description="Helical" evidence="8">
    <location>
        <begin position="12"/>
        <end position="34"/>
    </location>
</feature>
<keyword evidence="5 8" id="KW-0812">Transmembrane</keyword>
<accession>A0ABR0R5K2</accession>
<comment type="subcellular location">
    <subcellularLocation>
        <location evidence="1 8">Cell membrane</location>
        <topology evidence="1 8">Multi-pass membrane protein</topology>
    </subcellularLocation>
</comment>
<protein>
    <recommendedName>
        <fullName evidence="8">CASP-like protein</fullName>
    </recommendedName>
</protein>
<dbReference type="Pfam" id="PF04535">
    <property type="entry name" value="CASP_dom"/>
    <property type="match status" value="1"/>
</dbReference>
<evidence type="ECO:0000256" key="3">
    <source>
        <dbReference type="ARBA" id="ARBA00011489"/>
    </source>
</evidence>
<proteinExistence type="inferred from homology"/>
<feature type="transmembrane region" description="Helical" evidence="8">
    <location>
        <begin position="40"/>
        <end position="68"/>
    </location>
</feature>
<dbReference type="InterPro" id="IPR006702">
    <property type="entry name" value="CASP_dom"/>
</dbReference>
<evidence type="ECO:0000256" key="5">
    <source>
        <dbReference type="ARBA" id="ARBA00022692"/>
    </source>
</evidence>
<keyword evidence="6 8" id="KW-1133">Transmembrane helix</keyword>
<reference evidence="10 11" key="1">
    <citation type="submission" date="2023-03" db="EMBL/GenBank/DDBJ databases">
        <title>WGS of Gossypium arboreum.</title>
        <authorList>
            <person name="Yu D."/>
        </authorList>
    </citation>
    <scope>NUCLEOTIDE SEQUENCE [LARGE SCALE GENOMIC DNA]</scope>
    <source>
        <tissue evidence="10">Leaf</tissue>
    </source>
</reference>
<dbReference type="PANTHER" id="PTHR32021:SF16">
    <property type="entry name" value="CASP-LIKE PROTEIN 5A2"/>
    <property type="match status" value="1"/>
</dbReference>
<keyword evidence="7 8" id="KW-0472">Membrane</keyword>
<evidence type="ECO:0000256" key="7">
    <source>
        <dbReference type="ARBA" id="ARBA00023136"/>
    </source>
</evidence>
<organism evidence="10 11">
    <name type="scientific">Gossypium arboreum</name>
    <name type="common">Tree cotton</name>
    <name type="synonym">Gossypium nanking</name>
    <dbReference type="NCBI Taxonomy" id="29729"/>
    <lineage>
        <taxon>Eukaryota</taxon>
        <taxon>Viridiplantae</taxon>
        <taxon>Streptophyta</taxon>
        <taxon>Embryophyta</taxon>
        <taxon>Tracheophyta</taxon>
        <taxon>Spermatophyta</taxon>
        <taxon>Magnoliopsida</taxon>
        <taxon>eudicotyledons</taxon>
        <taxon>Gunneridae</taxon>
        <taxon>Pentapetalae</taxon>
        <taxon>rosids</taxon>
        <taxon>malvids</taxon>
        <taxon>Malvales</taxon>
        <taxon>Malvaceae</taxon>
        <taxon>Malvoideae</taxon>
        <taxon>Gossypium</taxon>
    </lineage>
</organism>
<dbReference type="PANTHER" id="PTHR32021">
    <property type="entry name" value="CASP-LIKE PROTEIN 5B3"/>
    <property type="match status" value="1"/>
</dbReference>
<evidence type="ECO:0000313" key="11">
    <source>
        <dbReference type="Proteomes" id="UP001358586"/>
    </source>
</evidence>
<comment type="similarity">
    <text evidence="2 8">Belongs to the Casparian strip membrane proteins (CASP) family.</text>
</comment>